<feature type="region of interest" description="Disordered" evidence="1">
    <location>
        <begin position="178"/>
        <end position="239"/>
    </location>
</feature>
<evidence type="ECO:0000256" key="1">
    <source>
        <dbReference type="SAM" id="MobiDB-lite"/>
    </source>
</evidence>
<dbReference type="OMA" id="HGPPNHA"/>
<dbReference type="STRING" id="137246.A0A401SXY8"/>
<feature type="region of interest" description="Disordered" evidence="1">
    <location>
        <begin position="388"/>
        <end position="415"/>
    </location>
</feature>
<organism evidence="2 3">
    <name type="scientific">Chiloscyllium punctatum</name>
    <name type="common">Brownbanded bambooshark</name>
    <name type="synonym">Hemiscyllium punctatum</name>
    <dbReference type="NCBI Taxonomy" id="137246"/>
    <lineage>
        <taxon>Eukaryota</taxon>
        <taxon>Metazoa</taxon>
        <taxon>Chordata</taxon>
        <taxon>Craniata</taxon>
        <taxon>Vertebrata</taxon>
        <taxon>Chondrichthyes</taxon>
        <taxon>Elasmobranchii</taxon>
        <taxon>Galeomorphii</taxon>
        <taxon>Galeoidea</taxon>
        <taxon>Orectolobiformes</taxon>
        <taxon>Hemiscylliidae</taxon>
        <taxon>Chiloscyllium</taxon>
    </lineage>
</organism>
<name>A0A401SXY8_CHIPU</name>
<comment type="caution">
    <text evidence="2">The sequence shown here is derived from an EMBL/GenBank/DDBJ whole genome shotgun (WGS) entry which is preliminary data.</text>
</comment>
<dbReference type="GO" id="GO:0003723">
    <property type="term" value="F:RNA binding"/>
    <property type="evidence" value="ECO:0007669"/>
    <property type="project" value="TreeGrafter"/>
</dbReference>
<dbReference type="OrthoDB" id="74835at2759"/>
<protein>
    <recommendedName>
        <fullName evidence="4">mRNA decay factor PAT1 domain-containing protein</fullName>
    </recommendedName>
</protein>
<dbReference type="GO" id="GO:0000290">
    <property type="term" value="P:deadenylation-dependent decapping of nuclear-transcribed mRNA"/>
    <property type="evidence" value="ECO:0007669"/>
    <property type="project" value="InterPro"/>
</dbReference>
<feature type="compositionally biased region" description="Basic and acidic residues" evidence="1">
    <location>
        <begin position="401"/>
        <end position="415"/>
    </location>
</feature>
<dbReference type="EMBL" id="BEZZ01000680">
    <property type="protein sequence ID" value="GCC35264.1"/>
    <property type="molecule type" value="Genomic_DNA"/>
</dbReference>
<sequence>MRHCKAGDGDKLWIAAWALELSNIFPESEFSNFEIHLVDSDLVTSVGWCLFISLSSLDDSPIEEDEEALQEEDHDIDQFNDDTFGPGAVEDWEEQHDGLADPTGDPDDLLKESNLAESISKLVIDSDLEDPAIMRAVPSNPPLQAPPRPNPSMWEGPMVFGGIGNPFLSHLEDGRALSGSKDSILPKRPAFGRGEERDLSDRAPPPRSSSPVIGSPPVRTAPIGTPPKHMSHPTSTQQPSILCPTPVHVRAPIHQRFSAPFNERMSPTQLLNVANSSLRAHHFQSGVTQVLNPLLLGTAQQTGRMSPSHFARVPGLMGSPLTVMNTNLLQSRIGQMMPPITGFQPYFSPAATGQLQSIRSSQSMFRADTTHLHPQHRRLLNQRLQLQNSRNQHRGQNGSGGDRHSRGSYHEQVKKDPYSNLMTQREKEWVSKIQMMQLQSADPYLDDYYYQNYFERLEKKQAALDLNNEGPRKEKKERMKLITPQVAKLEHIYRPVQFEGSLGKLTVSSVNNPRKMIDAVVTTRSDDDFGLTLFYMILSQGERLQSSEASSELMQDNRWTELVFAVIRVLLKVPQASLAKPSFVPTNLLTLFSHYVDRQTLSLLESKLQLSGKLR</sequence>
<dbReference type="GO" id="GO:0033962">
    <property type="term" value="P:P-body assembly"/>
    <property type="evidence" value="ECO:0007669"/>
    <property type="project" value="TreeGrafter"/>
</dbReference>
<accession>A0A401SXY8</accession>
<evidence type="ECO:0000313" key="3">
    <source>
        <dbReference type="Proteomes" id="UP000287033"/>
    </source>
</evidence>
<proteinExistence type="predicted"/>
<evidence type="ECO:0008006" key="4">
    <source>
        <dbReference type="Google" id="ProtNLM"/>
    </source>
</evidence>
<gene>
    <name evidence="2" type="ORF">chiPu_0013747</name>
</gene>
<dbReference type="PANTHER" id="PTHR21551:SF2">
    <property type="entry name" value="PROTEIN PAT1 HOMOLOG 1"/>
    <property type="match status" value="1"/>
</dbReference>
<dbReference type="GO" id="GO:0000932">
    <property type="term" value="C:P-body"/>
    <property type="evidence" value="ECO:0007669"/>
    <property type="project" value="TreeGrafter"/>
</dbReference>
<dbReference type="AlphaFoldDB" id="A0A401SXY8"/>
<evidence type="ECO:0000313" key="2">
    <source>
        <dbReference type="EMBL" id="GCC35264.1"/>
    </source>
</evidence>
<dbReference type="Proteomes" id="UP000287033">
    <property type="component" value="Unassembled WGS sequence"/>
</dbReference>
<dbReference type="PANTHER" id="PTHR21551">
    <property type="entry name" value="TOPOISOMERASE II-ASSOCIATED PROTEIN PAT1"/>
    <property type="match status" value="1"/>
</dbReference>
<dbReference type="InterPro" id="IPR039900">
    <property type="entry name" value="Pat1-like"/>
</dbReference>
<keyword evidence="3" id="KW-1185">Reference proteome</keyword>
<reference evidence="2 3" key="1">
    <citation type="journal article" date="2018" name="Nat. Ecol. Evol.">
        <title>Shark genomes provide insights into elasmobranch evolution and the origin of vertebrates.</title>
        <authorList>
            <person name="Hara Y"/>
            <person name="Yamaguchi K"/>
            <person name="Onimaru K"/>
            <person name="Kadota M"/>
            <person name="Koyanagi M"/>
            <person name="Keeley SD"/>
            <person name="Tatsumi K"/>
            <person name="Tanaka K"/>
            <person name="Motone F"/>
            <person name="Kageyama Y"/>
            <person name="Nozu R"/>
            <person name="Adachi N"/>
            <person name="Nishimura O"/>
            <person name="Nakagawa R"/>
            <person name="Tanegashima C"/>
            <person name="Kiyatake I"/>
            <person name="Matsumoto R"/>
            <person name="Murakumo K"/>
            <person name="Nishida K"/>
            <person name="Terakita A"/>
            <person name="Kuratani S"/>
            <person name="Sato K"/>
            <person name="Hyodo S Kuraku.S."/>
        </authorList>
    </citation>
    <scope>NUCLEOTIDE SEQUENCE [LARGE SCALE GENOMIC DNA]</scope>
</reference>